<gene>
    <name evidence="1" type="ORF">FMUND_2185</name>
</gene>
<proteinExistence type="predicted"/>
<sequence>MPESTEATKLAQRALEEHGPLKEVEPNIVGIDGHRFRINYGVPQEVTDRLHAPCDQDEVKYEDIPDDLKAYEDKDQGDHFDPLGFGLSRTHELPISLMWLYENHPYDAGDTILKTIELMFDELYMAVKSMFSYAFLYRFRGVNSYADKAEPAAFNAFPAAISPDWWSHQYVTQTNQILSGNLIPNPCFNVISYANSYGFKPNFPCCTVNRPQAYAKYVASSYAKINESTVAHLLLGPTSVETRIKGKTVKVRIPGWTTPEVNIEMNGGRSKRVIPDDSRLNHIATLPGATTVTLELPIEVRIAMRNSSASIYYGPLLYAFDIPYTKTHHQLLNWTDRKPLANDEVHPKFHDYVLEPTKLWQYAIDPDSTVVETSTSTVDNLPNPIFAKDAPPAFLTVDAWKIRIAWPTDDDTAAWPPIDPVVTRIRRKR</sequence>
<dbReference type="EMBL" id="JAAOAN010000076">
    <property type="protein sequence ID" value="KAF5723143.1"/>
    <property type="molecule type" value="Genomic_DNA"/>
</dbReference>
<protein>
    <submittedName>
        <fullName evidence="1">Six-hairpin glycosidase</fullName>
    </submittedName>
</protein>
<keyword evidence="1" id="KW-0378">Hydrolase</keyword>
<comment type="caution">
    <text evidence="1">The sequence shown here is derived from an EMBL/GenBank/DDBJ whole genome shotgun (WGS) entry which is preliminary data.</text>
</comment>
<dbReference type="AlphaFoldDB" id="A0A8H5Z1Z4"/>
<name>A0A8H5Z1Z4_9HYPO</name>
<keyword evidence="1" id="KW-0326">Glycosidase</keyword>
<dbReference type="Proteomes" id="UP000544331">
    <property type="component" value="Unassembled WGS sequence"/>
</dbReference>
<evidence type="ECO:0000313" key="1">
    <source>
        <dbReference type="EMBL" id="KAF5723143.1"/>
    </source>
</evidence>
<dbReference type="OrthoDB" id="5358475at2759"/>
<accession>A0A8H5Z1Z4</accession>
<keyword evidence="2" id="KW-1185">Reference proteome</keyword>
<evidence type="ECO:0000313" key="2">
    <source>
        <dbReference type="Proteomes" id="UP000544331"/>
    </source>
</evidence>
<dbReference type="GO" id="GO:0016798">
    <property type="term" value="F:hydrolase activity, acting on glycosyl bonds"/>
    <property type="evidence" value="ECO:0007669"/>
    <property type="project" value="UniProtKB-KW"/>
</dbReference>
<organism evidence="1 2">
    <name type="scientific">Fusarium mundagurra</name>
    <dbReference type="NCBI Taxonomy" id="1567541"/>
    <lineage>
        <taxon>Eukaryota</taxon>
        <taxon>Fungi</taxon>
        <taxon>Dikarya</taxon>
        <taxon>Ascomycota</taxon>
        <taxon>Pezizomycotina</taxon>
        <taxon>Sordariomycetes</taxon>
        <taxon>Hypocreomycetidae</taxon>
        <taxon>Hypocreales</taxon>
        <taxon>Nectriaceae</taxon>
        <taxon>Fusarium</taxon>
        <taxon>Fusarium fujikuroi species complex</taxon>
    </lineage>
</organism>
<reference evidence="1 2" key="1">
    <citation type="submission" date="2020-05" db="EMBL/GenBank/DDBJ databases">
        <title>Identification and distribution of gene clusters putatively required for synthesis of sphingolipid metabolism inhibitors in phylogenetically diverse species of the filamentous fungus Fusarium.</title>
        <authorList>
            <person name="Kim H.-S."/>
            <person name="Busman M."/>
            <person name="Brown D.W."/>
            <person name="Divon H."/>
            <person name="Uhlig S."/>
            <person name="Proctor R.H."/>
        </authorList>
    </citation>
    <scope>NUCLEOTIDE SEQUENCE [LARGE SCALE GENOMIC DNA]</scope>
    <source>
        <strain evidence="1 2">NRRL 66235</strain>
    </source>
</reference>